<evidence type="ECO:0000256" key="5">
    <source>
        <dbReference type="SAM" id="SignalP"/>
    </source>
</evidence>
<dbReference type="Gene3D" id="3.40.30.10">
    <property type="entry name" value="Glutaredoxin"/>
    <property type="match status" value="1"/>
</dbReference>
<feature type="domain" description="Thioredoxin" evidence="6">
    <location>
        <begin position="246"/>
        <end position="398"/>
    </location>
</feature>
<evidence type="ECO:0000256" key="2">
    <source>
        <dbReference type="ARBA" id="ARBA00022748"/>
    </source>
</evidence>
<evidence type="ECO:0000259" key="6">
    <source>
        <dbReference type="PROSITE" id="PS51352"/>
    </source>
</evidence>
<dbReference type="OrthoDB" id="750178at2"/>
<dbReference type="PANTHER" id="PTHR42852:SF6">
    <property type="entry name" value="THIOL:DISULFIDE INTERCHANGE PROTEIN DSBE"/>
    <property type="match status" value="1"/>
</dbReference>
<dbReference type="InterPro" id="IPR050553">
    <property type="entry name" value="Thioredoxin_ResA/DsbE_sf"/>
</dbReference>
<dbReference type="InterPro" id="IPR013766">
    <property type="entry name" value="Thioredoxin_domain"/>
</dbReference>
<keyword evidence="5" id="KW-0732">Signal</keyword>
<evidence type="ECO:0000256" key="4">
    <source>
        <dbReference type="ARBA" id="ARBA00023284"/>
    </source>
</evidence>
<evidence type="ECO:0000313" key="7">
    <source>
        <dbReference type="EMBL" id="PWG82266.1"/>
    </source>
</evidence>
<keyword evidence="2" id="KW-0201">Cytochrome c-type biogenesis</keyword>
<dbReference type="GO" id="GO:0016209">
    <property type="term" value="F:antioxidant activity"/>
    <property type="evidence" value="ECO:0007669"/>
    <property type="project" value="InterPro"/>
</dbReference>
<reference evidence="7 8" key="1">
    <citation type="submission" date="2018-04" db="EMBL/GenBank/DDBJ databases">
        <title>Pedobacter chongqingensis sp. nov., isolated from a rottenly hemp rope.</title>
        <authorList>
            <person name="Cai Y."/>
        </authorList>
    </citation>
    <scope>NUCLEOTIDE SEQUENCE [LARGE SCALE GENOMIC DNA]</scope>
    <source>
        <strain evidence="7 8">FJ4-8</strain>
    </source>
</reference>
<dbReference type="CDD" id="cd02966">
    <property type="entry name" value="TlpA_like_family"/>
    <property type="match status" value="1"/>
</dbReference>
<organism evidence="7 8">
    <name type="scientific">Pararcticibacter amylolyticus</name>
    <dbReference type="NCBI Taxonomy" id="2173175"/>
    <lineage>
        <taxon>Bacteria</taxon>
        <taxon>Pseudomonadati</taxon>
        <taxon>Bacteroidota</taxon>
        <taxon>Sphingobacteriia</taxon>
        <taxon>Sphingobacteriales</taxon>
        <taxon>Sphingobacteriaceae</taxon>
        <taxon>Pararcticibacter</taxon>
    </lineage>
</organism>
<feature type="chain" id="PRO_5015674649" evidence="5">
    <location>
        <begin position="20"/>
        <end position="399"/>
    </location>
</feature>
<dbReference type="Proteomes" id="UP000245647">
    <property type="component" value="Unassembled WGS sequence"/>
</dbReference>
<keyword evidence="8" id="KW-1185">Reference proteome</keyword>
<name>A0A2U2PLI3_9SPHI</name>
<accession>A0A2U2PLI3</accession>
<feature type="signal peptide" evidence="5">
    <location>
        <begin position="1"/>
        <end position="19"/>
    </location>
</feature>
<dbReference type="GO" id="GO:0030313">
    <property type="term" value="C:cell envelope"/>
    <property type="evidence" value="ECO:0007669"/>
    <property type="project" value="UniProtKB-SubCell"/>
</dbReference>
<dbReference type="AlphaFoldDB" id="A0A2U2PLI3"/>
<dbReference type="InterPro" id="IPR025380">
    <property type="entry name" value="DUF4369"/>
</dbReference>
<dbReference type="Pfam" id="PF14289">
    <property type="entry name" value="DUF4369"/>
    <property type="match status" value="1"/>
</dbReference>
<keyword evidence="3" id="KW-1015">Disulfide bond</keyword>
<protein>
    <submittedName>
        <fullName evidence="7">Thioredoxin</fullName>
    </submittedName>
</protein>
<dbReference type="GO" id="GO:0017004">
    <property type="term" value="P:cytochrome complex assembly"/>
    <property type="evidence" value="ECO:0007669"/>
    <property type="project" value="UniProtKB-KW"/>
</dbReference>
<dbReference type="Pfam" id="PF00578">
    <property type="entry name" value="AhpC-TSA"/>
    <property type="match status" value="1"/>
</dbReference>
<dbReference type="PANTHER" id="PTHR42852">
    <property type="entry name" value="THIOL:DISULFIDE INTERCHANGE PROTEIN DSBE"/>
    <property type="match status" value="1"/>
</dbReference>
<dbReference type="EMBL" id="QEAS01000002">
    <property type="protein sequence ID" value="PWG82266.1"/>
    <property type="molecule type" value="Genomic_DNA"/>
</dbReference>
<dbReference type="InterPro" id="IPR000866">
    <property type="entry name" value="AhpC/TSA"/>
</dbReference>
<dbReference type="PROSITE" id="PS51352">
    <property type="entry name" value="THIOREDOXIN_2"/>
    <property type="match status" value="1"/>
</dbReference>
<evidence type="ECO:0000313" key="8">
    <source>
        <dbReference type="Proteomes" id="UP000245647"/>
    </source>
</evidence>
<evidence type="ECO:0000256" key="3">
    <source>
        <dbReference type="ARBA" id="ARBA00023157"/>
    </source>
</evidence>
<proteinExistence type="predicted"/>
<dbReference type="SUPFAM" id="SSF52833">
    <property type="entry name" value="Thioredoxin-like"/>
    <property type="match status" value="1"/>
</dbReference>
<comment type="subcellular location">
    <subcellularLocation>
        <location evidence="1">Cell envelope</location>
    </subcellularLocation>
</comment>
<sequence length="399" mass="44530">MKKIVFSVLLLTGVMQMQAQDRPFVLQGKIKGQNSGKIKLYYESGNGFKQDSAAIRNGAFEIKGTLTAPTMAYIAGAVKSQSMDDPNSTSLFLEPGKMSLELTAGDFRNLRLTGSKTQNEYKEVETLKENVMTKLKPILADYNRANEIYIEAMKAKKPEAEQEALKMKANAVKDKMNPYHEELSRIDRDYIKSHPDSYYSAYAFRYMTSNMPVSEARLAYEKFSDRIKESSYGKAIAEEIKKMEAGSPGAVAASFTATDIDGKLLNLADFKGKKYVLLDFWASWCMPCRQGNPHLLSLYSNYKDKGLEIIGISDDDGNQEAWRKAVAKDGIGVWKHILRGLKRTSSGYDRSNDISEGYGIHSLPTKILIDKNGVIIGRYGGGGENDEAMDKKLAEIFNN</sequence>
<comment type="caution">
    <text evidence="7">The sequence shown here is derived from an EMBL/GenBank/DDBJ whole genome shotgun (WGS) entry which is preliminary data.</text>
</comment>
<evidence type="ECO:0000256" key="1">
    <source>
        <dbReference type="ARBA" id="ARBA00004196"/>
    </source>
</evidence>
<dbReference type="InterPro" id="IPR036249">
    <property type="entry name" value="Thioredoxin-like_sf"/>
</dbReference>
<dbReference type="GO" id="GO:0016491">
    <property type="term" value="F:oxidoreductase activity"/>
    <property type="evidence" value="ECO:0007669"/>
    <property type="project" value="InterPro"/>
</dbReference>
<keyword evidence="4" id="KW-0676">Redox-active center</keyword>
<gene>
    <name evidence="7" type="ORF">DDR33_02780</name>
</gene>